<gene>
    <name evidence="1" type="ORF">ACFQ24_04005</name>
</gene>
<sequence length="579" mass="60813">MPLGAVHPNMAETLTGAPTDLALQLSATREAGYGFYSPYIAVVRDVARIFGAFSNPDFGYLPTLTVRRADELALLLNSAPSFTKPKSVMVIAMPAIEADSPPRLRKGEGGAICLARGGAVLPVEGAPLIYSTAYARDMALTVKSPSGEPLDLPVVARADRGGYVVPDSVAWPASFQGAMQGHLHGSWGFDRFEGPDFEVQIPDGQGWQLAGDPPTLVVGRENQLLLKGGAPACIESVTLRQKDGAARSLSWKEQGREGVAVTLPLSDDKPGPISIEIKYQGVADPSVLSLRSFAEASRLDGLLLHAGDRTAMLSGLRLDQVDRVELAGLTWRPDGLSRDGNIDRLQLAAEGEGGLPTAGTQATARVRLRDGRSMKLDLAIAPPRLQVNLLSKTVMPGAVPANERALAIEGDGLLPDNGTLVFSVQVAGNGRLSAGDSIEVAAGDPDAVVTLAVGKGLRMESPQVAVATLDPKASSSPLFGPLRFRVRQGGEASDWRPLVTLARLPHVDAVTCGAGEGCSVRGHDLFLIEAIGSTSSLDQATKVAHGYTGSTLTTAVPKDGVLYVQLRDAPDHILRLPIG</sequence>
<dbReference type="EMBL" id="JBHTLS010000049">
    <property type="protein sequence ID" value="MFD1104061.1"/>
    <property type="molecule type" value="Genomic_DNA"/>
</dbReference>
<keyword evidence="2" id="KW-1185">Reference proteome</keyword>
<organism evidence="1 2">
    <name type="scientific">Sphingobium olei</name>
    <dbReference type="NCBI Taxonomy" id="420955"/>
    <lineage>
        <taxon>Bacteria</taxon>
        <taxon>Pseudomonadati</taxon>
        <taxon>Pseudomonadota</taxon>
        <taxon>Alphaproteobacteria</taxon>
        <taxon>Sphingomonadales</taxon>
        <taxon>Sphingomonadaceae</taxon>
        <taxon>Sphingobium</taxon>
    </lineage>
</organism>
<proteinExistence type="predicted"/>
<name>A0ABW3NUL7_9SPHN</name>
<accession>A0ABW3NUL7</accession>
<comment type="caution">
    <text evidence="1">The sequence shown here is derived from an EMBL/GenBank/DDBJ whole genome shotgun (WGS) entry which is preliminary data.</text>
</comment>
<evidence type="ECO:0000313" key="2">
    <source>
        <dbReference type="Proteomes" id="UP001597203"/>
    </source>
</evidence>
<reference evidence="2" key="1">
    <citation type="journal article" date="2019" name="Int. J. Syst. Evol. Microbiol.">
        <title>The Global Catalogue of Microorganisms (GCM) 10K type strain sequencing project: providing services to taxonomists for standard genome sequencing and annotation.</title>
        <authorList>
            <consortium name="The Broad Institute Genomics Platform"/>
            <consortium name="The Broad Institute Genome Sequencing Center for Infectious Disease"/>
            <person name="Wu L."/>
            <person name="Ma J."/>
        </authorList>
    </citation>
    <scope>NUCLEOTIDE SEQUENCE [LARGE SCALE GENOMIC DNA]</scope>
    <source>
        <strain evidence="2">CCUG 54329</strain>
    </source>
</reference>
<protein>
    <submittedName>
        <fullName evidence="1">Uncharacterized protein</fullName>
    </submittedName>
</protein>
<dbReference type="RefSeq" id="WP_380909163.1">
    <property type="nucleotide sequence ID" value="NZ_JBHTLS010000049.1"/>
</dbReference>
<dbReference type="Proteomes" id="UP001597203">
    <property type="component" value="Unassembled WGS sequence"/>
</dbReference>
<evidence type="ECO:0000313" key="1">
    <source>
        <dbReference type="EMBL" id="MFD1104061.1"/>
    </source>
</evidence>